<dbReference type="Gene3D" id="1.10.287.130">
    <property type="match status" value="1"/>
</dbReference>
<feature type="transmembrane region" description="Helical" evidence="8">
    <location>
        <begin position="193"/>
        <end position="220"/>
    </location>
</feature>
<feature type="transmembrane region" description="Helical" evidence="8">
    <location>
        <begin position="164"/>
        <end position="181"/>
    </location>
</feature>
<reference evidence="11 12" key="1">
    <citation type="journal article" date="2021" name="Microbiol. Spectr.">
        <title>A Single Bacterium Capable of Oxidation and Reduction of Iron at Circumneutral pH.</title>
        <authorList>
            <person name="Kato S."/>
            <person name="Ohkuma M."/>
        </authorList>
    </citation>
    <scope>NUCLEOTIDE SEQUENCE [LARGE SCALE GENOMIC DNA]</scope>
    <source>
        <strain evidence="11 12">MIZ03</strain>
    </source>
</reference>
<dbReference type="SMART" id="SM00387">
    <property type="entry name" value="HATPase_c"/>
    <property type="match status" value="1"/>
</dbReference>
<dbReference type="SUPFAM" id="SSF47384">
    <property type="entry name" value="Homodimeric domain of signal transducing histidine kinase"/>
    <property type="match status" value="1"/>
</dbReference>
<dbReference type="InterPro" id="IPR036890">
    <property type="entry name" value="HATPase_C_sf"/>
</dbReference>
<keyword evidence="5" id="KW-0418">Kinase</keyword>
<comment type="catalytic activity">
    <reaction evidence="1">
        <text>ATP + protein L-histidine = ADP + protein N-phospho-L-histidine.</text>
        <dbReference type="EC" id="2.7.13.3"/>
    </reaction>
</comment>
<dbReference type="InterPro" id="IPR050736">
    <property type="entry name" value="Sensor_HK_Regulatory"/>
</dbReference>
<evidence type="ECO:0000313" key="12">
    <source>
        <dbReference type="Proteomes" id="UP000824366"/>
    </source>
</evidence>
<evidence type="ECO:0000256" key="3">
    <source>
        <dbReference type="ARBA" id="ARBA00022553"/>
    </source>
</evidence>
<dbReference type="Pfam" id="PF02518">
    <property type="entry name" value="HATPase_c"/>
    <property type="match status" value="1"/>
</dbReference>
<feature type="transmembrane region" description="Helical" evidence="8">
    <location>
        <begin position="39"/>
        <end position="56"/>
    </location>
</feature>
<organism evidence="11 12">
    <name type="scientific">Rhodoferax lithotrophicus</name>
    <dbReference type="NCBI Taxonomy" id="2798804"/>
    <lineage>
        <taxon>Bacteria</taxon>
        <taxon>Pseudomonadati</taxon>
        <taxon>Pseudomonadota</taxon>
        <taxon>Betaproteobacteria</taxon>
        <taxon>Burkholderiales</taxon>
        <taxon>Comamonadaceae</taxon>
        <taxon>Rhodoferax</taxon>
    </lineage>
</organism>
<dbReference type="PANTHER" id="PTHR43711">
    <property type="entry name" value="TWO-COMPONENT HISTIDINE KINASE"/>
    <property type="match status" value="1"/>
</dbReference>
<gene>
    <name evidence="11" type="ORF">MIZ03_4070</name>
</gene>
<keyword evidence="6" id="KW-0902">Two-component regulatory system</keyword>
<keyword evidence="4" id="KW-0808">Transferase</keyword>
<feature type="domain" description="Signal transduction histidine kinase dimerisation/phosphoacceptor" evidence="10">
    <location>
        <begin position="681"/>
        <end position="748"/>
    </location>
</feature>
<accession>A0ABM7MS29</accession>
<dbReference type="InterPro" id="IPR003661">
    <property type="entry name" value="HisK_dim/P_dom"/>
</dbReference>
<dbReference type="InterPro" id="IPR004358">
    <property type="entry name" value="Sig_transdc_His_kin-like_C"/>
</dbReference>
<dbReference type="EC" id="2.7.13.3" evidence="2"/>
<dbReference type="SUPFAM" id="SSF55874">
    <property type="entry name" value="ATPase domain of HSP90 chaperone/DNA topoisomerase II/histidine kinase"/>
    <property type="match status" value="1"/>
</dbReference>
<protein>
    <recommendedName>
        <fullName evidence="2">histidine kinase</fullName>
        <ecNumber evidence="2">2.7.13.3</ecNumber>
    </recommendedName>
</protein>
<keyword evidence="7" id="KW-0175">Coiled coil</keyword>
<feature type="transmembrane region" description="Helical" evidence="8">
    <location>
        <begin position="335"/>
        <end position="368"/>
    </location>
</feature>
<proteinExistence type="predicted"/>
<evidence type="ECO:0000256" key="1">
    <source>
        <dbReference type="ARBA" id="ARBA00000085"/>
    </source>
</evidence>
<keyword evidence="12" id="KW-1185">Reference proteome</keyword>
<feature type="transmembrane region" description="Helical" evidence="8">
    <location>
        <begin position="68"/>
        <end position="87"/>
    </location>
</feature>
<feature type="transmembrane region" description="Helical" evidence="8">
    <location>
        <begin position="288"/>
        <end position="313"/>
    </location>
</feature>
<dbReference type="InterPro" id="IPR003594">
    <property type="entry name" value="HATPase_dom"/>
</dbReference>
<evidence type="ECO:0000259" key="10">
    <source>
        <dbReference type="SMART" id="SM00388"/>
    </source>
</evidence>
<keyword evidence="8" id="KW-0812">Transmembrane</keyword>
<keyword evidence="8" id="KW-1133">Transmembrane helix</keyword>
<dbReference type="EMBL" id="AP024238">
    <property type="protein sequence ID" value="BCO29158.1"/>
    <property type="molecule type" value="Genomic_DNA"/>
</dbReference>
<dbReference type="PANTHER" id="PTHR43711:SF30">
    <property type="entry name" value="HISTIDINE KINASE"/>
    <property type="match status" value="1"/>
</dbReference>
<dbReference type="Gene3D" id="1.20.1730.10">
    <property type="entry name" value="Sodium/glucose cotransporter"/>
    <property type="match status" value="1"/>
</dbReference>
<evidence type="ECO:0000256" key="5">
    <source>
        <dbReference type="ARBA" id="ARBA00022777"/>
    </source>
</evidence>
<evidence type="ECO:0000256" key="6">
    <source>
        <dbReference type="ARBA" id="ARBA00023012"/>
    </source>
</evidence>
<keyword evidence="8" id="KW-0472">Membrane</keyword>
<dbReference type="PRINTS" id="PR00344">
    <property type="entry name" value="BCTRLSENSOR"/>
</dbReference>
<evidence type="ECO:0000259" key="9">
    <source>
        <dbReference type="SMART" id="SM00387"/>
    </source>
</evidence>
<dbReference type="Proteomes" id="UP000824366">
    <property type="component" value="Chromosome"/>
</dbReference>
<feature type="transmembrane region" description="Helical" evidence="8">
    <location>
        <begin position="248"/>
        <end position="267"/>
    </location>
</feature>
<feature type="transmembrane region" description="Helical" evidence="8">
    <location>
        <begin position="389"/>
        <end position="409"/>
    </location>
</feature>
<keyword evidence="3" id="KW-0597">Phosphoprotein</keyword>
<evidence type="ECO:0000256" key="8">
    <source>
        <dbReference type="SAM" id="Phobius"/>
    </source>
</evidence>
<evidence type="ECO:0000256" key="7">
    <source>
        <dbReference type="SAM" id="Coils"/>
    </source>
</evidence>
<name>A0ABM7MS29_9BURK</name>
<dbReference type="CDD" id="cd00082">
    <property type="entry name" value="HisKA"/>
    <property type="match status" value="1"/>
</dbReference>
<feature type="transmembrane region" description="Helical" evidence="8">
    <location>
        <begin position="415"/>
        <end position="442"/>
    </location>
</feature>
<dbReference type="SMART" id="SM00388">
    <property type="entry name" value="HisKA"/>
    <property type="match status" value="1"/>
</dbReference>
<feature type="coiled-coil region" evidence="7">
    <location>
        <begin position="644"/>
        <end position="681"/>
    </location>
</feature>
<dbReference type="InterPro" id="IPR038377">
    <property type="entry name" value="Na/Glc_symporter_sf"/>
</dbReference>
<dbReference type="RefSeq" id="WP_223905036.1">
    <property type="nucleotide sequence ID" value="NZ_AP024238.1"/>
</dbReference>
<dbReference type="InterPro" id="IPR036097">
    <property type="entry name" value="HisK_dim/P_sf"/>
</dbReference>
<feature type="transmembrane region" description="Helical" evidence="8">
    <location>
        <begin position="6"/>
        <end position="27"/>
    </location>
</feature>
<dbReference type="Pfam" id="PF00512">
    <property type="entry name" value="HisKA"/>
    <property type="match status" value="1"/>
</dbReference>
<evidence type="ECO:0000256" key="4">
    <source>
        <dbReference type="ARBA" id="ARBA00022679"/>
    </source>
</evidence>
<feature type="domain" description="Histidine kinase/HSP90-like ATPase" evidence="9">
    <location>
        <begin position="794"/>
        <end position="906"/>
    </location>
</feature>
<evidence type="ECO:0000313" key="11">
    <source>
        <dbReference type="EMBL" id="BCO29158.1"/>
    </source>
</evidence>
<dbReference type="Gene3D" id="3.30.565.10">
    <property type="entry name" value="Histidine kinase-like ATPase, C-terminal domain"/>
    <property type="match status" value="1"/>
</dbReference>
<sequence>MLSPVLVVGASFAYLLLLFVVASWGDWRARQGRSLIANPWMYALSLGVYCSAWTYFGSVGRAASGGIWFLPIYLGPTFAMILGWLVLRKMIRVAKTYRITSIADFIGSRYGKSPLLAGLVTVIAVVGIVPYIALQLKAVSAGYELLTATPGDGLVLKAHWAKDSTFYMALALAGFTMVFGARHLDSAERHEGLVAAIAFESVVKLIAFLAVGWFVVYGLFNGFTDLFARVHAVPELAKLLRLEQSGNFAWTQWFALTLLSMLSVIFLPRQFQVMVVENVRESHLRRAVWVFPLYLLAINLFVLPIALGGLLYFEGAKVNADNFVLSLPLAAGQPALALFAFIGGLSAATGMVIVETIAVSTMVCNELVMPLLLRTAHFTSEARSDLTRVLLLIRRAAILLVLVLGYVYFHLAGEAYALVSIGLISFAAVAQFAPAVLGGLYWKGATRMGALVGLAAGFLMWGYTLMLPSLAKSGWLSDIFLTQGLWGQRWLRPEHLLGLHGLDNLTHSLFWSLLVNTGAYVGLSLWRVPSGQEASQALLFVDVFERTTTVRPVFWRGRATVPDLLRLCERFMGVERAQTLFLTYAKQVGGSALEDITPDARLVQFVETQLAGAVGSASARVLVASSVDEETLTPDDVLRILDETSQLRAHSKELEEKSNSLEQATTELRAANEQLKSLDKLKDDFMSSVTHELRTPLTSIRALAELMRDDPKIDLAQRCQFINIIVGETERLSRLVNQVLDMAKIESGHAEWHTADVDLCGLVQQAVVTTSELFRDKQCHVTVVVPDTPVMLMADQDRLTQVMLNLLSNAAKFVPVPGGRVDVSLSSDDVRVTVRVVDNGPGVSDQQQTLIFEKFHQGGDAANRPQGTGLGLPISREIVEHFGGHLWLESTPGQGAAFCFDLPLEKLNEETKNESKNTGG</sequence>
<feature type="transmembrane region" description="Helical" evidence="8">
    <location>
        <begin position="449"/>
        <end position="471"/>
    </location>
</feature>
<evidence type="ECO:0000256" key="2">
    <source>
        <dbReference type="ARBA" id="ARBA00012438"/>
    </source>
</evidence>
<feature type="transmembrane region" description="Helical" evidence="8">
    <location>
        <begin position="115"/>
        <end position="134"/>
    </location>
</feature>
<dbReference type="CDD" id="cd10322">
    <property type="entry name" value="SLC5sbd"/>
    <property type="match status" value="1"/>
</dbReference>